<dbReference type="Gene3D" id="3.80.10.10">
    <property type="entry name" value="Ribonuclease Inhibitor"/>
    <property type="match status" value="1"/>
</dbReference>
<gene>
    <name evidence="1" type="ORF">M408DRAFT_332797</name>
</gene>
<reference evidence="1 2" key="1">
    <citation type="submission" date="2014-04" db="EMBL/GenBank/DDBJ databases">
        <authorList>
            <consortium name="DOE Joint Genome Institute"/>
            <person name="Kuo A."/>
            <person name="Zuccaro A."/>
            <person name="Kohler A."/>
            <person name="Nagy L.G."/>
            <person name="Floudas D."/>
            <person name="Copeland A."/>
            <person name="Barry K.W."/>
            <person name="Cichocki N."/>
            <person name="Veneault-Fourrey C."/>
            <person name="LaButti K."/>
            <person name="Lindquist E.A."/>
            <person name="Lipzen A."/>
            <person name="Lundell T."/>
            <person name="Morin E."/>
            <person name="Murat C."/>
            <person name="Sun H."/>
            <person name="Tunlid A."/>
            <person name="Henrissat B."/>
            <person name="Grigoriev I.V."/>
            <person name="Hibbett D.S."/>
            <person name="Martin F."/>
            <person name="Nordberg H.P."/>
            <person name="Cantor M.N."/>
            <person name="Hua S.X."/>
        </authorList>
    </citation>
    <scope>NUCLEOTIDE SEQUENCE [LARGE SCALE GENOMIC DNA]</scope>
    <source>
        <strain evidence="1 2">MAFF 305830</strain>
    </source>
</reference>
<accession>A0A0C2W8K2</accession>
<dbReference type="InterPro" id="IPR032675">
    <property type="entry name" value="LRR_dom_sf"/>
</dbReference>
<evidence type="ECO:0000313" key="2">
    <source>
        <dbReference type="Proteomes" id="UP000054097"/>
    </source>
</evidence>
<dbReference type="SUPFAM" id="SSF52047">
    <property type="entry name" value="RNI-like"/>
    <property type="match status" value="1"/>
</dbReference>
<name>A0A0C2W8K2_SERVB</name>
<evidence type="ECO:0000313" key="1">
    <source>
        <dbReference type="EMBL" id="KIM22758.1"/>
    </source>
</evidence>
<dbReference type="EMBL" id="KN824349">
    <property type="protein sequence ID" value="KIM22758.1"/>
    <property type="molecule type" value="Genomic_DNA"/>
</dbReference>
<keyword evidence="2" id="KW-1185">Reference proteome</keyword>
<proteinExistence type="predicted"/>
<sequence>MNELPVELSQDILKLALDVHPVPSDILRVNKAWNDLLTPELHKHIRLVSLTQLYRFSKTARLKRAPKSFSLRLPGSLGFVHFTGTASEGTLASEVDAPHKTDDIQSIKMKILDKGGVWGCLMAALQICSEVQSVILQLHSFVSDPNLKRITNCLGVINPRSFKWTGPDPDHHLSTAIVAPATEYLFRAIKSWSNLEHLMLANIKFPSPPSSFILSSVFTFQTCPRLKEIHIGQAVALRPEEIAAMVISLPSLRTLNLEDAYVSSIWGPRVRNSDITGLLSHLNGNDPRKQRLNEVVMCTVRLERTAGGDRG</sequence>
<evidence type="ECO:0008006" key="3">
    <source>
        <dbReference type="Google" id="ProtNLM"/>
    </source>
</evidence>
<organism evidence="1 2">
    <name type="scientific">Serendipita vermifera MAFF 305830</name>
    <dbReference type="NCBI Taxonomy" id="933852"/>
    <lineage>
        <taxon>Eukaryota</taxon>
        <taxon>Fungi</taxon>
        <taxon>Dikarya</taxon>
        <taxon>Basidiomycota</taxon>
        <taxon>Agaricomycotina</taxon>
        <taxon>Agaricomycetes</taxon>
        <taxon>Sebacinales</taxon>
        <taxon>Serendipitaceae</taxon>
        <taxon>Serendipita</taxon>
    </lineage>
</organism>
<dbReference type="Proteomes" id="UP000054097">
    <property type="component" value="Unassembled WGS sequence"/>
</dbReference>
<dbReference type="AlphaFoldDB" id="A0A0C2W8K2"/>
<dbReference type="HOGENOM" id="CLU_079147_0_0_1"/>
<dbReference type="OrthoDB" id="2587912at2759"/>
<reference evidence="2" key="2">
    <citation type="submission" date="2015-01" db="EMBL/GenBank/DDBJ databases">
        <title>Evolutionary Origins and Diversification of the Mycorrhizal Mutualists.</title>
        <authorList>
            <consortium name="DOE Joint Genome Institute"/>
            <consortium name="Mycorrhizal Genomics Consortium"/>
            <person name="Kohler A."/>
            <person name="Kuo A."/>
            <person name="Nagy L.G."/>
            <person name="Floudas D."/>
            <person name="Copeland A."/>
            <person name="Barry K.W."/>
            <person name="Cichocki N."/>
            <person name="Veneault-Fourrey C."/>
            <person name="LaButti K."/>
            <person name="Lindquist E.A."/>
            <person name="Lipzen A."/>
            <person name="Lundell T."/>
            <person name="Morin E."/>
            <person name="Murat C."/>
            <person name="Riley R."/>
            <person name="Ohm R."/>
            <person name="Sun H."/>
            <person name="Tunlid A."/>
            <person name="Henrissat B."/>
            <person name="Grigoriev I.V."/>
            <person name="Hibbett D.S."/>
            <person name="Martin F."/>
        </authorList>
    </citation>
    <scope>NUCLEOTIDE SEQUENCE [LARGE SCALE GENOMIC DNA]</scope>
    <source>
        <strain evidence="2">MAFF 305830</strain>
    </source>
</reference>
<protein>
    <recommendedName>
        <fullName evidence="3">F-box domain-containing protein</fullName>
    </recommendedName>
</protein>